<keyword evidence="1" id="KW-1185">Reference proteome</keyword>
<accession>A0A915D1B8</accession>
<evidence type="ECO:0000313" key="1">
    <source>
        <dbReference type="Proteomes" id="UP000887574"/>
    </source>
</evidence>
<name>A0A915D1B8_9BILA</name>
<protein>
    <submittedName>
        <fullName evidence="2">Uncharacterized protein</fullName>
    </submittedName>
</protein>
<dbReference type="AlphaFoldDB" id="A0A915D1B8"/>
<proteinExistence type="predicted"/>
<sequence length="90" mass="9922">MGNIITGAYVTGYLTYVGAVCNCTHPTLIYLFGAIGLLTDALISHEQICSTKCLLAKKPTFGYFYPLAIFADFFLRNAAHVQFQLCHLVL</sequence>
<organism evidence="1 2">
    <name type="scientific">Ditylenchus dipsaci</name>
    <dbReference type="NCBI Taxonomy" id="166011"/>
    <lineage>
        <taxon>Eukaryota</taxon>
        <taxon>Metazoa</taxon>
        <taxon>Ecdysozoa</taxon>
        <taxon>Nematoda</taxon>
        <taxon>Chromadorea</taxon>
        <taxon>Rhabditida</taxon>
        <taxon>Tylenchina</taxon>
        <taxon>Tylenchomorpha</taxon>
        <taxon>Sphaerularioidea</taxon>
        <taxon>Anguinidae</taxon>
        <taxon>Anguininae</taxon>
        <taxon>Ditylenchus</taxon>
    </lineage>
</organism>
<dbReference type="WBParaSite" id="jg14347">
    <property type="protein sequence ID" value="jg14347"/>
    <property type="gene ID" value="jg14347"/>
</dbReference>
<dbReference type="Proteomes" id="UP000887574">
    <property type="component" value="Unplaced"/>
</dbReference>
<reference evidence="2" key="1">
    <citation type="submission" date="2022-11" db="UniProtKB">
        <authorList>
            <consortium name="WormBaseParasite"/>
        </authorList>
    </citation>
    <scope>IDENTIFICATION</scope>
</reference>
<evidence type="ECO:0000313" key="2">
    <source>
        <dbReference type="WBParaSite" id="jg14347"/>
    </source>
</evidence>